<evidence type="ECO:0000313" key="8">
    <source>
        <dbReference type="Proteomes" id="UP000309952"/>
    </source>
</evidence>
<evidence type="ECO:0000256" key="2">
    <source>
        <dbReference type="PROSITE-ProRule" id="PRU00284"/>
    </source>
</evidence>
<dbReference type="SMART" id="SM00086">
    <property type="entry name" value="PAC"/>
    <property type="match status" value="3"/>
</dbReference>
<dbReference type="Pfam" id="PF08448">
    <property type="entry name" value="PAS_4"/>
    <property type="match status" value="1"/>
</dbReference>
<comment type="similarity">
    <text evidence="1">Belongs to the methyl-accepting chemotaxis (MCP) protein family.</text>
</comment>
<evidence type="ECO:0000313" key="7">
    <source>
        <dbReference type="EMBL" id="VTO17845.1"/>
    </source>
</evidence>
<dbReference type="Gene3D" id="3.30.450.20">
    <property type="entry name" value="PAS domain"/>
    <property type="match status" value="4"/>
</dbReference>
<dbReference type="PANTHER" id="PTHR24422:SF10">
    <property type="entry name" value="CHEMOTAXIS PROTEIN METHYLTRANSFERASE 2"/>
    <property type="match status" value="1"/>
</dbReference>
<feature type="domain" description="PAC" evidence="5">
    <location>
        <begin position="97"/>
        <end position="149"/>
    </location>
</feature>
<dbReference type="InterPro" id="IPR000014">
    <property type="entry name" value="PAS"/>
</dbReference>
<keyword evidence="8" id="KW-1185">Reference proteome</keyword>
<gene>
    <name evidence="7" type="primary">bdlA</name>
    <name evidence="7" type="ORF">NCTC9239_02567</name>
</gene>
<evidence type="ECO:0000259" key="6">
    <source>
        <dbReference type="PROSITE" id="PS50192"/>
    </source>
</evidence>
<feature type="domain" description="Methyl-accepting transducer" evidence="3">
    <location>
        <begin position="511"/>
        <end position="747"/>
    </location>
</feature>
<dbReference type="InterPro" id="IPR013656">
    <property type="entry name" value="PAS_4"/>
</dbReference>
<dbReference type="Proteomes" id="UP000309952">
    <property type="component" value="Chromosome"/>
</dbReference>
<dbReference type="RefSeq" id="WP_138141843.1">
    <property type="nucleotide sequence ID" value="NZ_LR588407.1"/>
</dbReference>
<dbReference type="SMART" id="SM00283">
    <property type="entry name" value="MA"/>
    <property type="match status" value="1"/>
</dbReference>
<dbReference type="AlphaFoldDB" id="A0A4P1KBY0"/>
<sequence length="776" mass="83472">MSPPASNAALKVDAEDDFDTLFQDYKGQIEAIRRSQAVIEFDLDGAILDANDNFLNATGYTLAEVRGQHHRMFVDPSEQVGPAYRLFWDKLGRGEFDTGQYKRVAKGGREIWIEASYNPVFDTAGRPIKIIKFATDITDQKLLAADYSGQIAAIGKSQAVIEFNLDGSIIDANANFCAALGYQIDEIKGKHHSLFVDPATRSTPEYRMFWEKLGRGEFDSSQYKRIAKGGREIWIEASYNPIMDMNGRPFKVVKYATDITEQKAGVIRSQAMENLGASVMMVDRDLNINYLNTGAKALLAKHPAAFATIWTGFDPSKAIGLSIDSLHKDPSQQRRLLTDPSNLPHAMELTIGDLQFTVSITGIFDPDGVYIGNCLEWADVTERRAQEAVNADYTSQLLAISKSQAVIEFNMDGTIREANANFLSALGYSIEEIRGQHHRMFVDAAEHGTPAYREFWERFARGEANIGQFKRIAKGGRVIWIQASYNPITGADGKVFKVVKYASDVTPQRQTAERVKEIANIVSSASSEMRATAEQLSSTAEEATKQAAAVTSAALVASNNVQTVSAAGEELSASISEIARQVAESTNITQQAVIETDNTKAAIQNLAEAANKIGNVVTLINNIAGQTKLLALNATIEAARAGDAGKGFAVVASEVKSLSDQTAKATHEISSQVSAMQAATTTSVSAIQGIADTMGKVSMIATAIASAVEEQSAATGEIASNVTEAATSTQQVSSNIQGLSDGVSQTSAASAQLLTAAGELAHQAEALSSEMDGLTR</sequence>
<evidence type="ECO:0000259" key="3">
    <source>
        <dbReference type="PROSITE" id="PS50111"/>
    </source>
</evidence>
<dbReference type="SUPFAM" id="SSF58104">
    <property type="entry name" value="Methyl-accepting chemotaxis protein (MCP) signaling domain"/>
    <property type="match status" value="1"/>
</dbReference>
<protein>
    <submittedName>
        <fullName evidence="7">Chemotaxis regulator BdlA</fullName>
    </submittedName>
</protein>
<dbReference type="PROSITE" id="PS50113">
    <property type="entry name" value="PAC"/>
    <property type="match status" value="3"/>
</dbReference>
<dbReference type="InterPro" id="IPR000727">
    <property type="entry name" value="T_SNARE_dom"/>
</dbReference>
<feature type="domain" description="T-SNARE coiled-coil homology" evidence="6">
    <location>
        <begin position="677"/>
        <end position="739"/>
    </location>
</feature>
<feature type="domain" description="PAS" evidence="4">
    <location>
        <begin position="390"/>
        <end position="436"/>
    </location>
</feature>
<dbReference type="PROSITE" id="PS50112">
    <property type="entry name" value="PAS"/>
    <property type="match status" value="2"/>
</dbReference>
<dbReference type="EMBL" id="LR588407">
    <property type="protein sequence ID" value="VTO17845.1"/>
    <property type="molecule type" value="Genomic_DNA"/>
</dbReference>
<dbReference type="InterPro" id="IPR013655">
    <property type="entry name" value="PAS_fold_3"/>
</dbReference>
<dbReference type="PROSITE" id="PS50192">
    <property type="entry name" value="T_SNARE"/>
    <property type="match status" value="1"/>
</dbReference>
<dbReference type="Pfam" id="PF00015">
    <property type="entry name" value="MCPsignal"/>
    <property type="match status" value="1"/>
</dbReference>
<accession>A0A4P1KBY0</accession>
<dbReference type="PANTHER" id="PTHR24422">
    <property type="entry name" value="CHEMOTAXIS PROTEIN METHYLTRANSFERASE"/>
    <property type="match status" value="1"/>
</dbReference>
<evidence type="ECO:0000259" key="4">
    <source>
        <dbReference type="PROSITE" id="PS50112"/>
    </source>
</evidence>
<reference evidence="7 8" key="1">
    <citation type="submission" date="2019-04" db="EMBL/GenBank/DDBJ databases">
        <authorList>
            <consortium name="Pathogen Informatics"/>
        </authorList>
    </citation>
    <scope>NUCLEOTIDE SEQUENCE [LARGE SCALE GENOMIC DNA]</scope>
    <source>
        <strain evidence="7 8">NCTC9239</strain>
    </source>
</reference>
<dbReference type="Gene3D" id="1.10.287.950">
    <property type="entry name" value="Methyl-accepting chemotaxis protein"/>
    <property type="match status" value="1"/>
</dbReference>
<dbReference type="SMART" id="SM00091">
    <property type="entry name" value="PAS"/>
    <property type="match status" value="3"/>
</dbReference>
<dbReference type="InterPro" id="IPR001610">
    <property type="entry name" value="PAC"/>
</dbReference>
<dbReference type="CDD" id="cd00130">
    <property type="entry name" value="PAS"/>
    <property type="match status" value="3"/>
</dbReference>
<dbReference type="Pfam" id="PF08447">
    <property type="entry name" value="PAS_3"/>
    <property type="match status" value="2"/>
</dbReference>
<dbReference type="InterPro" id="IPR050903">
    <property type="entry name" value="Bact_Chemotaxis_MeTrfase"/>
</dbReference>
<evidence type="ECO:0000256" key="1">
    <source>
        <dbReference type="ARBA" id="ARBA00029447"/>
    </source>
</evidence>
<proteinExistence type="inferred from homology"/>
<feature type="domain" description="PAC" evidence="5">
    <location>
        <begin position="219"/>
        <end position="271"/>
    </location>
</feature>
<dbReference type="InterPro" id="IPR000700">
    <property type="entry name" value="PAS-assoc_C"/>
</dbReference>
<feature type="domain" description="PAS" evidence="4">
    <location>
        <begin position="38"/>
        <end position="79"/>
    </location>
</feature>
<dbReference type="SUPFAM" id="SSF55785">
    <property type="entry name" value="PYP-like sensor domain (PAS domain)"/>
    <property type="match status" value="3"/>
</dbReference>
<dbReference type="GO" id="GO:0016020">
    <property type="term" value="C:membrane"/>
    <property type="evidence" value="ECO:0007669"/>
    <property type="project" value="InterPro"/>
</dbReference>
<dbReference type="KEGG" id="bvy:NCTC9239_02567"/>
<keyword evidence="2" id="KW-0807">Transducer</keyword>
<organism evidence="7 8">
    <name type="scientific">Brevundimonas vancanneytii</name>
    <dbReference type="NCBI Taxonomy" id="1325724"/>
    <lineage>
        <taxon>Bacteria</taxon>
        <taxon>Pseudomonadati</taxon>
        <taxon>Pseudomonadota</taxon>
        <taxon>Alphaproteobacteria</taxon>
        <taxon>Caulobacterales</taxon>
        <taxon>Caulobacteraceae</taxon>
        <taxon>Brevundimonas</taxon>
    </lineage>
</organism>
<evidence type="ECO:0000259" key="5">
    <source>
        <dbReference type="PROSITE" id="PS50113"/>
    </source>
</evidence>
<dbReference type="InterPro" id="IPR035965">
    <property type="entry name" value="PAS-like_dom_sf"/>
</dbReference>
<dbReference type="PROSITE" id="PS50111">
    <property type="entry name" value="CHEMOTAXIS_TRANSDUC_2"/>
    <property type="match status" value="1"/>
</dbReference>
<feature type="domain" description="PAC" evidence="5">
    <location>
        <begin position="465"/>
        <end position="517"/>
    </location>
</feature>
<dbReference type="NCBIfam" id="TIGR00229">
    <property type="entry name" value="sensory_box"/>
    <property type="match status" value="3"/>
</dbReference>
<dbReference type="InterPro" id="IPR004089">
    <property type="entry name" value="MCPsignal_dom"/>
</dbReference>
<dbReference type="GO" id="GO:0007165">
    <property type="term" value="P:signal transduction"/>
    <property type="evidence" value="ECO:0007669"/>
    <property type="project" value="UniProtKB-KW"/>
</dbReference>
<name>A0A4P1KBY0_9CAUL</name>